<reference evidence="5 6" key="1">
    <citation type="submission" date="2016-10" db="EMBL/GenBank/DDBJ databases">
        <authorList>
            <person name="de Groot N.N."/>
        </authorList>
    </citation>
    <scope>NUCLEOTIDE SEQUENCE [LARGE SCALE GENOMIC DNA]</scope>
    <source>
        <strain evidence="5 6">DSM 19803</strain>
    </source>
</reference>
<feature type="domain" description="Pirin C-terminal" evidence="4">
    <location>
        <begin position="207"/>
        <end position="309"/>
    </location>
</feature>
<keyword evidence="6" id="KW-1185">Reference proteome</keyword>
<sequence length="343" mass="38930">MSKPVLKIKELGFHWETKDPFMFCAFHQDQFPKGEANLGPPKEALKGRFLGNDFQKKDGWRMYHGQEVPGFPYHPHAGFETITLVEQGYADHSDSMGAKGRFGEGDAQWMTAGKGVLHSEMFPLLHRDQENPLLLFQIWLNLPRRSKKVEPHYKMLWHENIPIVEEQDENGKTIKVKVIAGKYKSEKALDPTPDSLAAEDNNDIQVWRITLEAGAEFTLPAGDAKSNRVLFFYEGEELKTEGFEIPEGHSLDLDASQELKLVNGTQKAELLLLQGKPINEPVVQQGPFVANSREEMSEIIGEYQRTHFGGWPWPKAEFTHGDRGRFALFADGTLVEKSQQELT</sequence>
<accession>A0A1G7YUD0</accession>
<evidence type="ECO:0000256" key="2">
    <source>
        <dbReference type="RuleBase" id="RU003457"/>
    </source>
</evidence>
<feature type="domain" description="Pirin N-terminal" evidence="3">
    <location>
        <begin position="62"/>
        <end position="140"/>
    </location>
</feature>
<dbReference type="OrthoDB" id="321327at2"/>
<dbReference type="Pfam" id="PF02678">
    <property type="entry name" value="Pirin"/>
    <property type="match status" value="1"/>
</dbReference>
<dbReference type="PANTHER" id="PTHR13903">
    <property type="entry name" value="PIRIN-RELATED"/>
    <property type="match status" value="1"/>
</dbReference>
<dbReference type="CDD" id="cd02247">
    <property type="entry name" value="cupin_pirin_C"/>
    <property type="match status" value="1"/>
</dbReference>
<gene>
    <name evidence="5" type="ORF">SAMN04488027_11439</name>
</gene>
<protein>
    <recommendedName>
        <fullName evidence="7">Pirin</fullName>
    </recommendedName>
</protein>
<dbReference type="STRING" id="470826.SAMN04488027_11439"/>
<name>A0A1G7YUD0_9FLAO</name>
<dbReference type="RefSeq" id="WP_093369498.1">
    <property type="nucleotide sequence ID" value="NZ_FNCW01000014.1"/>
</dbReference>
<dbReference type="InterPro" id="IPR011051">
    <property type="entry name" value="RmlC_Cupin_sf"/>
</dbReference>
<proteinExistence type="inferred from homology"/>
<dbReference type="InterPro" id="IPR008778">
    <property type="entry name" value="Pirin_C_dom"/>
</dbReference>
<evidence type="ECO:0000259" key="3">
    <source>
        <dbReference type="Pfam" id="PF02678"/>
    </source>
</evidence>
<organism evidence="5 6">
    <name type="scientific">Psychroflexus sediminis</name>
    <dbReference type="NCBI Taxonomy" id="470826"/>
    <lineage>
        <taxon>Bacteria</taxon>
        <taxon>Pseudomonadati</taxon>
        <taxon>Bacteroidota</taxon>
        <taxon>Flavobacteriia</taxon>
        <taxon>Flavobacteriales</taxon>
        <taxon>Flavobacteriaceae</taxon>
        <taxon>Psychroflexus</taxon>
    </lineage>
</organism>
<dbReference type="InterPro" id="IPR003829">
    <property type="entry name" value="Pirin_N_dom"/>
</dbReference>
<dbReference type="Pfam" id="PF05726">
    <property type="entry name" value="Pirin_C"/>
    <property type="match status" value="1"/>
</dbReference>
<evidence type="ECO:0000256" key="1">
    <source>
        <dbReference type="ARBA" id="ARBA00008416"/>
    </source>
</evidence>
<dbReference type="EMBL" id="FNCW01000014">
    <property type="protein sequence ID" value="SDG99997.1"/>
    <property type="molecule type" value="Genomic_DNA"/>
</dbReference>
<dbReference type="Proteomes" id="UP000199296">
    <property type="component" value="Unassembled WGS sequence"/>
</dbReference>
<dbReference type="InterPro" id="IPR012093">
    <property type="entry name" value="Pirin"/>
</dbReference>
<evidence type="ECO:0008006" key="7">
    <source>
        <dbReference type="Google" id="ProtNLM"/>
    </source>
</evidence>
<dbReference type="AlphaFoldDB" id="A0A1G7YUD0"/>
<dbReference type="SUPFAM" id="SSF51182">
    <property type="entry name" value="RmlC-like cupins"/>
    <property type="match status" value="1"/>
</dbReference>
<evidence type="ECO:0000259" key="4">
    <source>
        <dbReference type="Pfam" id="PF05726"/>
    </source>
</evidence>
<dbReference type="Gene3D" id="2.60.120.10">
    <property type="entry name" value="Jelly Rolls"/>
    <property type="match status" value="2"/>
</dbReference>
<dbReference type="InterPro" id="IPR014710">
    <property type="entry name" value="RmlC-like_jellyroll"/>
</dbReference>
<evidence type="ECO:0000313" key="6">
    <source>
        <dbReference type="Proteomes" id="UP000199296"/>
    </source>
</evidence>
<evidence type="ECO:0000313" key="5">
    <source>
        <dbReference type="EMBL" id="SDG99997.1"/>
    </source>
</evidence>
<comment type="similarity">
    <text evidence="1 2">Belongs to the pirin family.</text>
</comment>
<dbReference type="PANTHER" id="PTHR13903:SF8">
    <property type="entry name" value="PIRIN"/>
    <property type="match status" value="1"/>
</dbReference>